<keyword evidence="1" id="KW-0472">Membrane</keyword>
<organism evidence="2">
    <name type="scientific">viral metagenome</name>
    <dbReference type="NCBI Taxonomy" id="1070528"/>
    <lineage>
        <taxon>unclassified sequences</taxon>
        <taxon>metagenomes</taxon>
        <taxon>organismal metagenomes</taxon>
    </lineage>
</organism>
<keyword evidence="1" id="KW-0812">Transmembrane</keyword>
<keyword evidence="1" id="KW-1133">Transmembrane helix</keyword>
<sequence length="69" mass="7937">MSQENPKSLSTQIAVMHNDIKWIRDEVTEIKNFTQDHEKEHKGMFLKLMSIVVILTSAIAGMIAYFIKS</sequence>
<gene>
    <name evidence="2" type="ORF">TM448A01614_0012</name>
</gene>
<dbReference type="EMBL" id="MT144176">
    <property type="protein sequence ID" value="QJA50142.1"/>
    <property type="molecule type" value="Genomic_DNA"/>
</dbReference>
<accession>A0A6H1ZRQ5</accession>
<feature type="transmembrane region" description="Helical" evidence="1">
    <location>
        <begin position="45"/>
        <end position="67"/>
    </location>
</feature>
<reference evidence="2" key="1">
    <citation type="submission" date="2020-03" db="EMBL/GenBank/DDBJ databases">
        <title>The deep terrestrial virosphere.</title>
        <authorList>
            <person name="Holmfeldt K."/>
            <person name="Nilsson E."/>
            <person name="Simone D."/>
            <person name="Lopez-Fernandez M."/>
            <person name="Wu X."/>
            <person name="de Brujin I."/>
            <person name="Lundin D."/>
            <person name="Andersson A."/>
            <person name="Bertilsson S."/>
            <person name="Dopson M."/>
        </authorList>
    </citation>
    <scope>NUCLEOTIDE SEQUENCE</scope>
    <source>
        <strain evidence="2">TM448A01614</strain>
    </source>
</reference>
<dbReference type="AlphaFoldDB" id="A0A6H1ZRQ5"/>
<evidence type="ECO:0000313" key="2">
    <source>
        <dbReference type="EMBL" id="QJA50142.1"/>
    </source>
</evidence>
<evidence type="ECO:0000256" key="1">
    <source>
        <dbReference type="SAM" id="Phobius"/>
    </source>
</evidence>
<protein>
    <submittedName>
        <fullName evidence="2">Uncharacterized protein</fullName>
    </submittedName>
</protein>
<proteinExistence type="predicted"/>
<name>A0A6H1ZRQ5_9ZZZZ</name>